<evidence type="ECO:0000259" key="1">
    <source>
        <dbReference type="PROSITE" id="PS50042"/>
    </source>
</evidence>
<proteinExistence type="predicted"/>
<dbReference type="CDD" id="cd00038">
    <property type="entry name" value="CAP_ED"/>
    <property type="match status" value="1"/>
</dbReference>
<dbReference type="InterPro" id="IPR000595">
    <property type="entry name" value="cNMP-bd_dom"/>
</dbReference>
<evidence type="ECO:0000313" key="2">
    <source>
        <dbReference type="EMBL" id="MDJ1504743.1"/>
    </source>
</evidence>
<dbReference type="InterPro" id="IPR014710">
    <property type="entry name" value="RmlC-like_jellyroll"/>
</dbReference>
<reference evidence="2" key="1">
    <citation type="submission" date="2023-05" db="EMBL/GenBank/DDBJ databases">
        <authorList>
            <person name="Zhang X."/>
        </authorList>
    </citation>
    <scope>NUCLEOTIDE SEQUENCE</scope>
    <source>
        <strain evidence="2">BD1B2-1</strain>
    </source>
</reference>
<name>A0AAE3RC13_9BACT</name>
<evidence type="ECO:0000313" key="3">
    <source>
        <dbReference type="Proteomes" id="UP001232063"/>
    </source>
</evidence>
<comment type="caution">
    <text evidence="2">The sequence shown here is derived from an EMBL/GenBank/DDBJ whole genome shotgun (WGS) entry which is preliminary data.</text>
</comment>
<dbReference type="Gene3D" id="2.60.120.10">
    <property type="entry name" value="Jelly Rolls"/>
    <property type="match status" value="1"/>
</dbReference>
<dbReference type="SUPFAM" id="SSF51206">
    <property type="entry name" value="cAMP-binding domain-like"/>
    <property type="match status" value="1"/>
</dbReference>
<dbReference type="EMBL" id="JASJOU010000013">
    <property type="protein sequence ID" value="MDJ1504743.1"/>
    <property type="molecule type" value="Genomic_DNA"/>
</dbReference>
<dbReference type="PROSITE" id="PS50042">
    <property type="entry name" value="CNMP_BINDING_3"/>
    <property type="match status" value="1"/>
</dbReference>
<feature type="domain" description="Cyclic nucleotide-binding" evidence="1">
    <location>
        <begin position="14"/>
        <end position="107"/>
    </location>
</feature>
<dbReference type="AlphaFoldDB" id="A0AAE3RC13"/>
<gene>
    <name evidence="2" type="ORF">QNI22_29040</name>
</gene>
<sequence>MEELIQFIKGIVWIDDMDLQLVLSKCRERQIPKGKQILRKGQIANQYFFIVSGGVRFFYEAHDQEVTSWVMFKNEFFTEISSLHPQVPSRFNIEAVEETKLIVIDKKDMDFLYSQIAAWEAFGRKIWEGMAVRMIDQILNFQTLSAQERYQSFMTNPELIQKVPVKQLAAVLGITPNALSRIRKKIRY</sequence>
<dbReference type="Pfam" id="PF00027">
    <property type="entry name" value="cNMP_binding"/>
    <property type="match status" value="1"/>
</dbReference>
<dbReference type="InterPro" id="IPR018490">
    <property type="entry name" value="cNMP-bd_dom_sf"/>
</dbReference>
<accession>A0AAE3RC13</accession>
<keyword evidence="3" id="KW-1185">Reference proteome</keyword>
<organism evidence="2 3">
    <name type="scientific">Xanthocytophaga agilis</name>
    <dbReference type="NCBI Taxonomy" id="3048010"/>
    <lineage>
        <taxon>Bacteria</taxon>
        <taxon>Pseudomonadati</taxon>
        <taxon>Bacteroidota</taxon>
        <taxon>Cytophagia</taxon>
        <taxon>Cytophagales</taxon>
        <taxon>Rhodocytophagaceae</taxon>
        <taxon>Xanthocytophaga</taxon>
    </lineage>
</organism>
<dbReference type="Proteomes" id="UP001232063">
    <property type="component" value="Unassembled WGS sequence"/>
</dbReference>
<protein>
    <submittedName>
        <fullName evidence="2">Crp/Fnr family transcriptional regulator</fullName>
    </submittedName>
</protein>